<name>A0A9P6H7A2_9AGAM</name>
<dbReference type="AlphaFoldDB" id="A0A9P6H7A2"/>
<evidence type="ECO:0000313" key="3">
    <source>
        <dbReference type="Proteomes" id="UP000736335"/>
    </source>
</evidence>
<protein>
    <submittedName>
        <fullName evidence="2">Uncharacterized protein</fullName>
    </submittedName>
</protein>
<accession>A0A9P6H7A2</accession>
<comment type="caution">
    <text evidence="2">The sequence shown here is derived from an EMBL/GenBank/DDBJ whole genome shotgun (WGS) entry which is preliminary data.</text>
</comment>
<organism evidence="2 3">
    <name type="scientific">Thelephora terrestris</name>
    <dbReference type="NCBI Taxonomy" id="56493"/>
    <lineage>
        <taxon>Eukaryota</taxon>
        <taxon>Fungi</taxon>
        <taxon>Dikarya</taxon>
        <taxon>Basidiomycota</taxon>
        <taxon>Agaricomycotina</taxon>
        <taxon>Agaricomycetes</taxon>
        <taxon>Thelephorales</taxon>
        <taxon>Thelephoraceae</taxon>
        <taxon>Thelephora</taxon>
    </lineage>
</organism>
<reference evidence="2" key="1">
    <citation type="journal article" date="2020" name="Nat. Commun.">
        <title>Large-scale genome sequencing of mycorrhizal fungi provides insights into the early evolution of symbiotic traits.</title>
        <authorList>
            <person name="Miyauchi S."/>
            <person name="Kiss E."/>
            <person name="Kuo A."/>
            <person name="Drula E."/>
            <person name="Kohler A."/>
            <person name="Sanchez-Garcia M."/>
            <person name="Morin E."/>
            <person name="Andreopoulos B."/>
            <person name="Barry K.W."/>
            <person name="Bonito G."/>
            <person name="Buee M."/>
            <person name="Carver A."/>
            <person name="Chen C."/>
            <person name="Cichocki N."/>
            <person name="Clum A."/>
            <person name="Culley D."/>
            <person name="Crous P.W."/>
            <person name="Fauchery L."/>
            <person name="Girlanda M."/>
            <person name="Hayes R.D."/>
            <person name="Keri Z."/>
            <person name="LaButti K."/>
            <person name="Lipzen A."/>
            <person name="Lombard V."/>
            <person name="Magnuson J."/>
            <person name="Maillard F."/>
            <person name="Murat C."/>
            <person name="Nolan M."/>
            <person name="Ohm R.A."/>
            <person name="Pangilinan J."/>
            <person name="Pereira M.F."/>
            <person name="Perotto S."/>
            <person name="Peter M."/>
            <person name="Pfister S."/>
            <person name="Riley R."/>
            <person name="Sitrit Y."/>
            <person name="Stielow J.B."/>
            <person name="Szollosi G."/>
            <person name="Zifcakova L."/>
            <person name="Stursova M."/>
            <person name="Spatafora J.W."/>
            <person name="Tedersoo L."/>
            <person name="Vaario L.M."/>
            <person name="Yamada A."/>
            <person name="Yan M."/>
            <person name="Wang P."/>
            <person name="Xu J."/>
            <person name="Bruns T."/>
            <person name="Baldrian P."/>
            <person name="Vilgalys R."/>
            <person name="Dunand C."/>
            <person name="Henrissat B."/>
            <person name="Grigoriev I.V."/>
            <person name="Hibbett D."/>
            <person name="Nagy L.G."/>
            <person name="Martin F.M."/>
        </authorList>
    </citation>
    <scope>NUCLEOTIDE SEQUENCE</scope>
    <source>
        <strain evidence="2">UH-Tt-Lm1</strain>
    </source>
</reference>
<reference evidence="2" key="2">
    <citation type="submission" date="2020-11" db="EMBL/GenBank/DDBJ databases">
        <authorList>
            <consortium name="DOE Joint Genome Institute"/>
            <person name="Kuo A."/>
            <person name="Miyauchi S."/>
            <person name="Kiss E."/>
            <person name="Drula E."/>
            <person name="Kohler A."/>
            <person name="Sanchez-Garcia M."/>
            <person name="Andreopoulos B."/>
            <person name="Barry K.W."/>
            <person name="Bonito G."/>
            <person name="Buee M."/>
            <person name="Carver A."/>
            <person name="Chen C."/>
            <person name="Cichocki N."/>
            <person name="Clum A."/>
            <person name="Culley D."/>
            <person name="Crous P.W."/>
            <person name="Fauchery L."/>
            <person name="Girlanda M."/>
            <person name="Hayes R."/>
            <person name="Keri Z."/>
            <person name="Labutti K."/>
            <person name="Lipzen A."/>
            <person name="Lombard V."/>
            <person name="Magnuson J."/>
            <person name="Maillard F."/>
            <person name="Morin E."/>
            <person name="Murat C."/>
            <person name="Nolan M."/>
            <person name="Ohm R."/>
            <person name="Pangilinan J."/>
            <person name="Pereira M."/>
            <person name="Perotto S."/>
            <person name="Peter M."/>
            <person name="Riley R."/>
            <person name="Sitrit Y."/>
            <person name="Stielow B."/>
            <person name="Szollosi G."/>
            <person name="Zifcakova L."/>
            <person name="Stursova M."/>
            <person name="Spatafora J.W."/>
            <person name="Tedersoo L."/>
            <person name="Vaario L.-M."/>
            <person name="Yamada A."/>
            <person name="Yan M."/>
            <person name="Wang P."/>
            <person name="Xu J."/>
            <person name="Bruns T."/>
            <person name="Baldrian P."/>
            <person name="Vilgalys R."/>
            <person name="Henrissat B."/>
            <person name="Grigoriev I.V."/>
            <person name="Hibbett D."/>
            <person name="Nagy L.G."/>
            <person name="Martin F.M."/>
        </authorList>
    </citation>
    <scope>NUCLEOTIDE SEQUENCE</scope>
    <source>
        <strain evidence="2">UH-Tt-Lm1</strain>
    </source>
</reference>
<gene>
    <name evidence="2" type="ORF">BJ322DRAFT_1082434</name>
</gene>
<proteinExistence type="predicted"/>
<keyword evidence="3" id="KW-1185">Reference proteome</keyword>
<sequence length="149" mass="15909">TTIPWPRRTRSVGGPGPSKKCTSSIYSHLSNDSGSACGVARPGLLPIGSMTPTCVISPRSRTSRNLESMISYCATSCRIPRSASDTSHRHFGSSLSDSQLALPDRSCTSLDSFRTFKTSSSTTLSSGTKKRIHSTQRPIPSPHLHCEGG</sequence>
<dbReference type="EMBL" id="WIUZ02000015">
    <property type="protein sequence ID" value="KAF9780960.1"/>
    <property type="molecule type" value="Genomic_DNA"/>
</dbReference>
<feature type="non-terminal residue" evidence="2">
    <location>
        <position position="1"/>
    </location>
</feature>
<evidence type="ECO:0000256" key="1">
    <source>
        <dbReference type="SAM" id="MobiDB-lite"/>
    </source>
</evidence>
<feature type="compositionally biased region" description="Low complexity" evidence="1">
    <location>
        <begin position="118"/>
        <end position="127"/>
    </location>
</feature>
<evidence type="ECO:0000313" key="2">
    <source>
        <dbReference type="EMBL" id="KAF9780960.1"/>
    </source>
</evidence>
<feature type="region of interest" description="Disordered" evidence="1">
    <location>
        <begin position="118"/>
        <end position="149"/>
    </location>
</feature>
<dbReference type="Proteomes" id="UP000736335">
    <property type="component" value="Unassembled WGS sequence"/>
</dbReference>